<comment type="subcellular location">
    <subcellularLocation>
        <location evidence="2">Endoplasmic reticulum membrane</location>
    </subcellularLocation>
</comment>
<dbReference type="InterPro" id="IPR001128">
    <property type="entry name" value="Cyt_P450"/>
</dbReference>
<dbReference type="GO" id="GO:0016705">
    <property type="term" value="F:oxidoreductase activity, acting on paired donors, with incorporation or reduction of molecular oxygen"/>
    <property type="evidence" value="ECO:0007669"/>
    <property type="project" value="InterPro"/>
</dbReference>
<accession>A0A8T0G1J7</accession>
<keyword evidence="7" id="KW-0560">Oxidoreductase</keyword>
<dbReference type="Pfam" id="PF00067">
    <property type="entry name" value="p450"/>
    <property type="match status" value="2"/>
</dbReference>
<dbReference type="AlphaFoldDB" id="A0A8T0G1J7"/>
<dbReference type="InterPro" id="IPR050196">
    <property type="entry name" value="Cytochrome_P450_Monoox"/>
</dbReference>
<dbReference type="InterPro" id="IPR002401">
    <property type="entry name" value="Cyt_P450_E_grp-I"/>
</dbReference>
<dbReference type="PROSITE" id="PS00086">
    <property type="entry name" value="CYTOCHROME_P450"/>
    <property type="match status" value="1"/>
</dbReference>
<organism evidence="10 11">
    <name type="scientific">Argiope bruennichi</name>
    <name type="common">Wasp spider</name>
    <name type="synonym">Aranea bruennichi</name>
    <dbReference type="NCBI Taxonomy" id="94029"/>
    <lineage>
        <taxon>Eukaryota</taxon>
        <taxon>Metazoa</taxon>
        <taxon>Ecdysozoa</taxon>
        <taxon>Arthropoda</taxon>
        <taxon>Chelicerata</taxon>
        <taxon>Arachnida</taxon>
        <taxon>Araneae</taxon>
        <taxon>Araneomorphae</taxon>
        <taxon>Entelegynae</taxon>
        <taxon>Araneoidea</taxon>
        <taxon>Araneidae</taxon>
        <taxon>Argiope</taxon>
    </lineage>
</organism>
<evidence type="ECO:0000313" key="10">
    <source>
        <dbReference type="EMBL" id="KAF8797237.1"/>
    </source>
</evidence>
<evidence type="ECO:0000313" key="11">
    <source>
        <dbReference type="Proteomes" id="UP000807504"/>
    </source>
</evidence>
<comment type="similarity">
    <text evidence="3">Belongs to the cytochrome P450 family.</text>
</comment>
<dbReference type="GO" id="GO:0005506">
    <property type="term" value="F:iron ion binding"/>
    <property type="evidence" value="ECO:0007669"/>
    <property type="project" value="InterPro"/>
</dbReference>
<keyword evidence="6 9" id="KW-0408">Iron</keyword>
<dbReference type="PANTHER" id="PTHR24291">
    <property type="entry name" value="CYTOCHROME P450 FAMILY 4"/>
    <property type="match status" value="1"/>
</dbReference>
<evidence type="ECO:0000256" key="7">
    <source>
        <dbReference type="ARBA" id="ARBA00023033"/>
    </source>
</evidence>
<dbReference type="Proteomes" id="UP000807504">
    <property type="component" value="Unassembled WGS sequence"/>
</dbReference>
<evidence type="ECO:0000256" key="6">
    <source>
        <dbReference type="ARBA" id="ARBA00023004"/>
    </source>
</evidence>
<reference evidence="10" key="1">
    <citation type="journal article" date="2020" name="bioRxiv">
        <title>Chromosome-level reference genome of the European wasp spider Argiope bruennichi: a resource for studies on range expansion and evolutionary adaptation.</title>
        <authorList>
            <person name="Sheffer M.M."/>
            <person name="Hoppe A."/>
            <person name="Krehenwinkel H."/>
            <person name="Uhl G."/>
            <person name="Kuss A.W."/>
            <person name="Jensen L."/>
            <person name="Jensen C."/>
            <person name="Gillespie R.G."/>
            <person name="Hoff K.J."/>
            <person name="Prost S."/>
        </authorList>
    </citation>
    <scope>NUCLEOTIDE SEQUENCE</scope>
</reference>
<proteinExistence type="inferred from homology"/>
<dbReference type="Gene3D" id="1.10.630.10">
    <property type="entry name" value="Cytochrome P450"/>
    <property type="match status" value="2"/>
</dbReference>
<keyword evidence="9" id="KW-0479">Metal-binding</keyword>
<dbReference type="InterPro" id="IPR017972">
    <property type="entry name" value="Cyt_P450_CS"/>
</dbReference>
<dbReference type="GO" id="GO:0020037">
    <property type="term" value="F:heme binding"/>
    <property type="evidence" value="ECO:0007669"/>
    <property type="project" value="InterPro"/>
</dbReference>
<keyword evidence="7" id="KW-0503">Monooxygenase</keyword>
<evidence type="ECO:0000256" key="2">
    <source>
        <dbReference type="ARBA" id="ARBA00004586"/>
    </source>
</evidence>
<keyword evidence="11" id="KW-1185">Reference proteome</keyword>
<sequence>MYLLYVALALLLILILWKIIKLSIWRNKCGQLMPGTHPGFFNPLGDVTPLIPKYLMSPDSNTLHLSFIKLLGEKFNKFRNETMFCLWVAYVPFVMIIKAEGAKELLKGMRTNEKSWVYNFFEPFFGEGLLTSGGEKWKARRKLLTPCFHSDIMKDFQLIFNKNCQKLADFFQGETEKDFTIIDYPVKLSSLDMMCETIFGVSVNAFENEDSQYAKAGVRMGDTFMSRIYNFWMWPEFIFRLTKSGKDFHYHLKVIQDFTISVIKKKKARYLQNQEEFEKKKRKALMDMLLERHFKFQDMNEDDIREEVDTFIMEGHDTIAISMIWTLYLIGLYPEVQAKLHEELDRAFGSDRDSAITIDDLNNLNYMECVIKESNRIYTIVPIFGRQIYEDTDICGYTVPKGSSCMVLNYYLHRDEAIFPDPEKFDPDRFLPENAANIPEYGFLPFSAGPRNCIGKVFAMQEMKTILSYILRRFVLQSLDGREKVLPVFHVTLNNSIPVRIRIRNRSIFISSDGAWIQSCKIGFQFSNTSENYSKAIQQLKIRCGGEDLLVQIYVRDLLSLVMKNATAGRNSPDLASLYYMLETKLRALESLGSTKEKFADFLDPLVESCLPKSVSRAWERCRISEDNDDSTRQRSLEKLMCFVRHEVESEEVISLAREGFGENNRVVKRNNNKIIFADVPDVETTAMLTICVEIVGQRNKIPVRGLLDSESSRSYVSDRVIKYLELKPLRREKQLKKFHEKLTALPDGKYEVELPWKLDSSNLADNKELASKRHEKTITRARNNGYLYEYQKVFNEWENLEIIERAPELELNKKKSHYHMHRPVIKNSSQNTKIRPDFDASARENGKPSLNQCLFTGPNLIELLPDILDRFRMFPICLSADLEKAFLEIGLEDIFMSRIYNFWMWSDIVFKATKTAKDFYYHLKVLQDFTKSVIKEKKARYLQNQEEFEKKKRKALMDMLLERHFKFQDMNEDDIREEVDTFIMEGHDTIAISMIWTLYLIGLHPEVQAKLHEELDRHSEVTGIRL</sequence>
<evidence type="ECO:0000256" key="1">
    <source>
        <dbReference type="ARBA" id="ARBA00001971"/>
    </source>
</evidence>
<dbReference type="EMBL" id="JABXBU010000001">
    <property type="protein sequence ID" value="KAF8797237.1"/>
    <property type="molecule type" value="Genomic_DNA"/>
</dbReference>
<evidence type="ECO:0000256" key="4">
    <source>
        <dbReference type="ARBA" id="ARBA00022617"/>
    </source>
</evidence>
<name>A0A8T0G1J7_ARGBR</name>
<dbReference type="CDD" id="cd20628">
    <property type="entry name" value="CYP4"/>
    <property type="match status" value="1"/>
</dbReference>
<dbReference type="PRINTS" id="PR00385">
    <property type="entry name" value="P450"/>
</dbReference>
<dbReference type="PRINTS" id="PR00463">
    <property type="entry name" value="EP450I"/>
</dbReference>
<keyword evidence="4 9" id="KW-0349">Heme</keyword>
<keyword evidence="8" id="KW-0472">Membrane</keyword>
<feature type="binding site" description="axial binding residue" evidence="9">
    <location>
        <position position="453"/>
    </location>
    <ligand>
        <name>heme</name>
        <dbReference type="ChEBI" id="CHEBI:30413"/>
    </ligand>
    <ligandPart>
        <name>Fe</name>
        <dbReference type="ChEBI" id="CHEBI:18248"/>
    </ligandPart>
</feature>
<reference evidence="10" key="2">
    <citation type="submission" date="2020-06" db="EMBL/GenBank/DDBJ databases">
        <authorList>
            <person name="Sheffer M."/>
        </authorList>
    </citation>
    <scope>NUCLEOTIDE SEQUENCE</scope>
</reference>
<evidence type="ECO:0000256" key="3">
    <source>
        <dbReference type="ARBA" id="ARBA00010617"/>
    </source>
</evidence>
<comment type="cofactor">
    <cofactor evidence="1 9">
        <name>heme</name>
        <dbReference type="ChEBI" id="CHEBI:30413"/>
    </cofactor>
</comment>
<protein>
    <submittedName>
        <fullName evidence="10">Cytochrome P450 4V2 like protein</fullName>
    </submittedName>
</protein>
<evidence type="ECO:0000256" key="8">
    <source>
        <dbReference type="ARBA" id="ARBA00023136"/>
    </source>
</evidence>
<gene>
    <name evidence="10" type="ORF">HNY73_001522</name>
</gene>
<keyword evidence="5" id="KW-0256">Endoplasmic reticulum</keyword>
<dbReference type="InterPro" id="IPR036396">
    <property type="entry name" value="Cyt_P450_sf"/>
</dbReference>
<comment type="caution">
    <text evidence="10">The sequence shown here is derived from an EMBL/GenBank/DDBJ whole genome shotgun (WGS) entry which is preliminary data.</text>
</comment>
<dbReference type="GO" id="GO:0005789">
    <property type="term" value="C:endoplasmic reticulum membrane"/>
    <property type="evidence" value="ECO:0007669"/>
    <property type="project" value="UniProtKB-SubCell"/>
</dbReference>
<dbReference type="PANTHER" id="PTHR24291:SF189">
    <property type="entry name" value="CYTOCHROME P450 4C3-RELATED"/>
    <property type="match status" value="1"/>
</dbReference>
<dbReference type="GO" id="GO:0004497">
    <property type="term" value="F:monooxygenase activity"/>
    <property type="evidence" value="ECO:0007669"/>
    <property type="project" value="UniProtKB-KW"/>
</dbReference>
<evidence type="ECO:0000256" key="5">
    <source>
        <dbReference type="ARBA" id="ARBA00022824"/>
    </source>
</evidence>
<dbReference type="SUPFAM" id="SSF48264">
    <property type="entry name" value="Cytochrome P450"/>
    <property type="match status" value="2"/>
</dbReference>
<evidence type="ECO:0000256" key="9">
    <source>
        <dbReference type="PIRSR" id="PIRSR602401-1"/>
    </source>
</evidence>